<sequence>MDKLKLLVIGKSTKLHCFKGIRQENLGVKYAAIDGAKCHSNCELTNINLRFLPPNTTPYLQPYDAGLIHSFKAYYRKLYLLNIIDAINSNKEISHINLLQAIR</sequence>
<evidence type="ECO:0000313" key="2">
    <source>
        <dbReference type="EMBL" id="CAG8808239.1"/>
    </source>
</evidence>
<dbReference type="AlphaFoldDB" id="A0A9N9P6C8"/>
<name>A0A9N9P6C8_9GLOM</name>
<dbReference type="OrthoDB" id="2432770at2759"/>
<dbReference type="PANTHER" id="PTHR19303">
    <property type="entry name" value="TRANSPOSON"/>
    <property type="match status" value="1"/>
</dbReference>
<gene>
    <name evidence="2" type="ORF">DERYTH_LOCUS24839</name>
</gene>
<dbReference type="GO" id="GO:0005634">
    <property type="term" value="C:nucleus"/>
    <property type="evidence" value="ECO:0007669"/>
    <property type="project" value="TreeGrafter"/>
</dbReference>
<evidence type="ECO:0000259" key="1">
    <source>
        <dbReference type="Pfam" id="PF03184"/>
    </source>
</evidence>
<feature type="domain" description="DDE-1" evidence="1">
    <location>
        <begin position="39"/>
        <end position="103"/>
    </location>
</feature>
<keyword evidence="3" id="KW-1185">Reference proteome</keyword>
<dbReference type="Proteomes" id="UP000789405">
    <property type="component" value="Unassembled WGS sequence"/>
</dbReference>
<dbReference type="PANTHER" id="PTHR19303:SF73">
    <property type="entry name" value="PROTEIN PDC2"/>
    <property type="match status" value="1"/>
</dbReference>
<dbReference type="GO" id="GO:0003677">
    <property type="term" value="F:DNA binding"/>
    <property type="evidence" value="ECO:0007669"/>
    <property type="project" value="TreeGrafter"/>
</dbReference>
<comment type="caution">
    <text evidence="2">The sequence shown here is derived from an EMBL/GenBank/DDBJ whole genome shotgun (WGS) entry which is preliminary data.</text>
</comment>
<dbReference type="InterPro" id="IPR050863">
    <property type="entry name" value="CenT-Element_Derived"/>
</dbReference>
<proteinExistence type="predicted"/>
<dbReference type="InterPro" id="IPR004875">
    <property type="entry name" value="DDE_SF_endonuclease_dom"/>
</dbReference>
<evidence type="ECO:0000313" key="3">
    <source>
        <dbReference type="Proteomes" id="UP000789405"/>
    </source>
</evidence>
<accession>A0A9N9P6C8</accession>
<reference evidence="2" key="1">
    <citation type="submission" date="2021-06" db="EMBL/GenBank/DDBJ databases">
        <authorList>
            <person name="Kallberg Y."/>
            <person name="Tangrot J."/>
            <person name="Rosling A."/>
        </authorList>
    </citation>
    <scope>NUCLEOTIDE SEQUENCE</scope>
    <source>
        <strain evidence="2">MA453B</strain>
    </source>
</reference>
<dbReference type="EMBL" id="CAJVPY010043541">
    <property type="protein sequence ID" value="CAG8808239.1"/>
    <property type="molecule type" value="Genomic_DNA"/>
</dbReference>
<dbReference type="Pfam" id="PF03184">
    <property type="entry name" value="DDE_1"/>
    <property type="match status" value="1"/>
</dbReference>
<organism evidence="2 3">
    <name type="scientific">Dentiscutata erythropus</name>
    <dbReference type="NCBI Taxonomy" id="1348616"/>
    <lineage>
        <taxon>Eukaryota</taxon>
        <taxon>Fungi</taxon>
        <taxon>Fungi incertae sedis</taxon>
        <taxon>Mucoromycota</taxon>
        <taxon>Glomeromycotina</taxon>
        <taxon>Glomeromycetes</taxon>
        <taxon>Diversisporales</taxon>
        <taxon>Gigasporaceae</taxon>
        <taxon>Dentiscutata</taxon>
    </lineage>
</organism>
<protein>
    <submittedName>
        <fullName evidence="2">3129_t:CDS:1</fullName>
    </submittedName>
</protein>